<accession>A0A117PPM3</accession>
<dbReference type="AlphaFoldDB" id="A0A117PPM3"/>
<name>A0A117PPM3_9ACTN</name>
<evidence type="ECO:0000313" key="2">
    <source>
        <dbReference type="EMBL" id="KUM84818.1"/>
    </source>
</evidence>
<evidence type="ECO:0000313" key="3">
    <source>
        <dbReference type="Proteomes" id="UP000053039"/>
    </source>
</evidence>
<sequence length="102" mass="10471">MTKRMSALAVSAAIVGGFFITSVPAHAGTSAERGQVSVKASVTCNTSQLRQQIANLKAKAAKLKQLGETAAARKALSDAAALQKKLDACIKADDDASKPFPG</sequence>
<evidence type="ECO:0000256" key="1">
    <source>
        <dbReference type="SAM" id="SignalP"/>
    </source>
</evidence>
<dbReference type="Proteomes" id="UP000053039">
    <property type="component" value="Unassembled WGS sequence"/>
</dbReference>
<comment type="caution">
    <text evidence="2">The sequence shown here is derived from an EMBL/GenBank/DDBJ whole genome shotgun (WGS) entry which is preliminary data.</text>
</comment>
<feature type="chain" id="PRO_5007153460" evidence="1">
    <location>
        <begin position="28"/>
        <end position="102"/>
    </location>
</feature>
<keyword evidence="1" id="KW-0732">Signal</keyword>
<dbReference type="EMBL" id="LMWM01000030">
    <property type="protein sequence ID" value="KUM84818.1"/>
    <property type="molecule type" value="Genomic_DNA"/>
</dbReference>
<gene>
    <name evidence="2" type="ORF">AQI94_30185</name>
</gene>
<organism evidence="2 3">
    <name type="scientific">Streptomyces pseudovenezuelae</name>
    <dbReference type="NCBI Taxonomy" id="67350"/>
    <lineage>
        <taxon>Bacteria</taxon>
        <taxon>Bacillati</taxon>
        <taxon>Actinomycetota</taxon>
        <taxon>Actinomycetes</taxon>
        <taxon>Kitasatosporales</taxon>
        <taxon>Streptomycetaceae</taxon>
        <taxon>Streptomyces</taxon>
        <taxon>Streptomyces aurantiacus group</taxon>
    </lineage>
</organism>
<reference evidence="2 3" key="1">
    <citation type="submission" date="2015-10" db="EMBL/GenBank/DDBJ databases">
        <title>Draft genome sequence of Streptomyces pseudovenezuelae DSM 40212, type strain for the species Streptomyces pseudovenezuelae.</title>
        <authorList>
            <person name="Ruckert C."/>
            <person name="Winkler A."/>
            <person name="Kalinowski J."/>
            <person name="Kampfer P."/>
            <person name="Glaeser S."/>
        </authorList>
    </citation>
    <scope>NUCLEOTIDE SEQUENCE [LARGE SCALE GENOMIC DNA]</scope>
    <source>
        <strain evidence="2 3">DSM 40212</strain>
    </source>
</reference>
<dbReference type="OrthoDB" id="4243917at2"/>
<protein>
    <submittedName>
        <fullName evidence="2">Uncharacterized protein</fullName>
    </submittedName>
</protein>
<proteinExistence type="predicted"/>
<feature type="signal peptide" evidence="1">
    <location>
        <begin position="1"/>
        <end position="27"/>
    </location>
</feature>
<dbReference type="RefSeq" id="WP_031048638.1">
    <property type="nucleotide sequence ID" value="NZ_JBIBHV010000001.1"/>
</dbReference>